<protein>
    <recommendedName>
        <fullName evidence="4">Outer membrane protein assembly factor BamB</fullName>
    </recommendedName>
</protein>
<dbReference type="GO" id="GO:0009279">
    <property type="term" value="C:cell outer membrane"/>
    <property type="evidence" value="ECO:0007669"/>
    <property type="project" value="UniProtKB-SubCell"/>
</dbReference>
<sequence length="392" mass="40912">MTKIMIPGDAMKHLTMTIAMAAVIATSGCSWLSREKSAVIPAELDKQIDQRGSVVTWSKDTGSGNDELAAKLEATLSGSSIYVADADGRVSAVDSNSGATLWNVDVDLDLRGGPGVGGGLVVVGSTEGDLVALTSGNGSESWRAKLDSEIAAVPLVANGMVVAHTTDGKLVGINAASGETTWVFHRSGPSLRLRGAAQPVVDGEYLYSGLDAGKLVKLDIATGRSQWETPISWPSGRNELDRVVDIDSRPVVTGNRVYTVSYQGQMAAVGKKKGAVEWSIPFSSHQGLAFDGTVLYAADARGNVVAVDSANGHELWRQKALHGRRLSAPALASGYLAVADYEGYVHWLSPADGSLVARIRAVKSAVQAPLVTSGNRVIVYGSEGQLASVSAP</sequence>
<dbReference type="Proteomes" id="UP000190962">
    <property type="component" value="Unassembled WGS sequence"/>
</dbReference>
<keyword evidence="1 4" id="KW-0732">Signal</keyword>
<dbReference type="SUPFAM" id="SSF50998">
    <property type="entry name" value="Quinoprotein alcohol dehydrogenase-like"/>
    <property type="match status" value="1"/>
</dbReference>
<evidence type="ECO:0000256" key="1">
    <source>
        <dbReference type="ARBA" id="ARBA00022729"/>
    </source>
</evidence>
<comment type="subcellular location">
    <subcellularLocation>
        <location evidence="4">Cell outer membrane</location>
        <topology evidence="4">Lipid-anchor</topology>
    </subcellularLocation>
</comment>
<evidence type="ECO:0000256" key="2">
    <source>
        <dbReference type="ARBA" id="ARBA00023136"/>
    </source>
</evidence>
<dbReference type="NCBIfam" id="TIGR03300">
    <property type="entry name" value="assembly_YfgL"/>
    <property type="match status" value="1"/>
</dbReference>
<evidence type="ECO:0000313" key="7">
    <source>
        <dbReference type="Proteomes" id="UP000190962"/>
    </source>
</evidence>
<keyword evidence="4" id="KW-0449">Lipoprotein</keyword>
<dbReference type="PANTHER" id="PTHR34512:SF30">
    <property type="entry name" value="OUTER MEMBRANE PROTEIN ASSEMBLY FACTOR BAMB"/>
    <property type="match status" value="1"/>
</dbReference>
<comment type="subunit">
    <text evidence="4">Part of the Bam complex.</text>
</comment>
<keyword evidence="4" id="KW-0564">Palmitate</keyword>
<evidence type="ECO:0000313" key="6">
    <source>
        <dbReference type="EMBL" id="OOY35119.1"/>
    </source>
</evidence>
<comment type="similarity">
    <text evidence="4">Belongs to the BamB family.</text>
</comment>
<name>A0A1T2CX32_SOVGS</name>
<dbReference type="GO" id="GO:0043165">
    <property type="term" value="P:Gram-negative-bacterium-type cell outer membrane assembly"/>
    <property type="evidence" value="ECO:0007669"/>
    <property type="project" value="UniProtKB-UniRule"/>
</dbReference>
<dbReference type="PANTHER" id="PTHR34512">
    <property type="entry name" value="CELL SURFACE PROTEIN"/>
    <property type="match status" value="1"/>
</dbReference>
<evidence type="ECO:0000259" key="5">
    <source>
        <dbReference type="Pfam" id="PF13360"/>
    </source>
</evidence>
<dbReference type="InterPro" id="IPR017687">
    <property type="entry name" value="BamB"/>
</dbReference>
<dbReference type="PROSITE" id="PS51257">
    <property type="entry name" value="PROKAR_LIPOPROTEIN"/>
    <property type="match status" value="1"/>
</dbReference>
<dbReference type="HAMAP" id="MF_00923">
    <property type="entry name" value="OM_assembly_BamB"/>
    <property type="match status" value="1"/>
</dbReference>
<dbReference type="Gene3D" id="2.130.10.10">
    <property type="entry name" value="YVTN repeat-like/Quinoprotein amine dehydrogenase"/>
    <property type="match status" value="1"/>
</dbReference>
<gene>
    <name evidence="4" type="primary">bamB</name>
    <name evidence="6" type="ORF">BOV88_06255</name>
</gene>
<dbReference type="InterPro" id="IPR002372">
    <property type="entry name" value="PQQ_rpt_dom"/>
</dbReference>
<evidence type="ECO:0000256" key="4">
    <source>
        <dbReference type="HAMAP-Rule" id="MF_00923"/>
    </source>
</evidence>
<comment type="function">
    <text evidence="4">Part of the outer membrane protein assembly complex, which is involved in assembly and insertion of beta-barrel proteins into the outer membrane.</text>
</comment>
<dbReference type="SMART" id="SM00564">
    <property type="entry name" value="PQQ"/>
    <property type="match status" value="7"/>
</dbReference>
<proteinExistence type="inferred from homology"/>
<keyword evidence="2 4" id="KW-0472">Membrane</keyword>
<dbReference type="GO" id="GO:0051205">
    <property type="term" value="P:protein insertion into membrane"/>
    <property type="evidence" value="ECO:0007669"/>
    <property type="project" value="UniProtKB-UniRule"/>
</dbReference>
<dbReference type="Pfam" id="PF13360">
    <property type="entry name" value="PQQ_2"/>
    <property type="match status" value="1"/>
</dbReference>
<dbReference type="InterPro" id="IPR011047">
    <property type="entry name" value="Quinoprotein_ADH-like_sf"/>
</dbReference>
<evidence type="ECO:0000256" key="3">
    <source>
        <dbReference type="ARBA" id="ARBA00023237"/>
    </source>
</evidence>
<accession>A0A1T2CX32</accession>
<dbReference type="InterPro" id="IPR015943">
    <property type="entry name" value="WD40/YVTN_repeat-like_dom_sf"/>
</dbReference>
<reference evidence="6 7" key="1">
    <citation type="submission" date="2016-11" db="EMBL/GenBank/DDBJ databases">
        <title>Mixed transmission modes and dynamic genome evolution in an obligate animal-bacterial symbiosis.</title>
        <authorList>
            <person name="Russell S.L."/>
            <person name="Corbett-Detig R.B."/>
            <person name="Cavanaugh C.M."/>
        </authorList>
    </citation>
    <scope>NUCLEOTIDE SEQUENCE [LARGE SCALE GENOMIC DNA]</scope>
    <source>
        <strain evidence="6">MA-KB16</strain>
    </source>
</reference>
<organism evidence="6 7">
    <name type="scientific">Solemya velum gill symbiont</name>
    <dbReference type="NCBI Taxonomy" id="2340"/>
    <lineage>
        <taxon>Bacteria</taxon>
        <taxon>Pseudomonadati</taxon>
        <taxon>Pseudomonadota</taxon>
        <taxon>Gammaproteobacteria</taxon>
        <taxon>sulfur-oxidizing symbionts</taxon>
    </lineage>
</organism>
<dbReference type="InterPro" id="IPR018391">
    <property type="entry name" value="PQQ_b-propeller_rpt"/>
</dbReference>
<feature type="domain" description="Pyrrolo-quinoline quinone repeat" evidence="5">
    <location>
        <begin position="87"/>
        <end position="318"/>
    </location>
</feature>
<dbReference type="AlphaFoldDB" id="A0A1T2CX32"/>
<keyword evidence="3 4" id="KW-0998">Cell outer membrane</keyword>
<comment type="caution">
    <text evidence="6">The sequence shown here is derived from an EMBL/GenBank/DDBJ whole genome shotgun (WGS) entry which is preliminary data.</text>
</comment>
<dbReference type="EMBL" id="MPNX01000007">
    <property type="protein sequence ID" value="OOY35119.1"/>
    <property type="molecule type" value="Genomic_DNA"/>
</dbReference>